<dbReference type="Proteomes" id="UP000015103">
    <property type="component" value="Unassembled WGS sequence"/>
</dbReference>
<reference evidence="1" key="1">
    <citation type="submission" date="2015-05" db="UniProtKB">
        <authorList>
            <consortium name="EnsemblMetazoa"/>
        </authorList>
    </citation>
    <scope>IDENTIFICATION</scope>
</reference>
<proteinExistence type="predicted"/>
<accession>T1I8U0</accession>
<dbReference type="AlphaFoldDB" id="T1I8U0"/>
<dbReference type="EnsemblMetazoa" id="RPRC012712-RA">
    <property type="protein sequence ID" value="RPRC012712-PA"/>
    <property type="gene ID" value="RPRC012712"/>
</dbReference>
<sequence length="243" mass="28319">MIKDHIIAHVNDAEAQQNLLKQTKEQSLEEIIALCRAAEMGKTYKREISNNNNNNELTSEVNYTRKFANKQTKKIKHKLQNTDVKYYDCKKCGTKHKPRSCPAFKKTCSFCKRQNHFEVGCFLKNRKKSVYEVETSSRNPITFKLDSASDVNILPLNIYNNLQDTSKIEKTNVRLRSYGGFTTNPIGIGKLPFKIKIKLRDEAIPVVKRTRRIPEFLKKKLKNELDRLVKLEIIRQTDEPTDW</sequence>
<dbReference type="STRING" id="13249.T1I8U0"/>
<dbReference type="EMBL" id="ACPB03027135">
    <property type="status" value="NOT_ANNOTATED_CDS"/>
    <property type="molecule type" value="Genomic_DNA"/>
</dbReference>
<protein>
    <recommendedName>
        <fullName evidence="3">Reverse transcriptase domain-containing protein</fullName>
    </recommendedName>
</protein>
<evidence type="ECO:0000313" key="1">
    <source>
        <dbReference type="EnsemblMetazoa" id="RPRC012712-PA"/>
    </source>
</evidence>
<evidence type="ECO:0008006" key="3">
    <source>
        <dbReference type="Google" id="ProtNLM"/>
    </source>
</evidence>
<evidence type="ECO:0000313" key="2">
    <source>
        <dbReference type="Proteomes" id="UP000015103"/>
    </source>
</evidence>
<dbReference type="InParanoid" id="T1I8U0"/>
<dbReference type="VEuPathDB" id="VectorBase:RPRC012712"/>
<dbReference type="HOGENOM" id="CLU_1145043_0_0_1"/>
<keyword evidence="2" id="KW-1185">Reference proteome</keyword>
<name>T1I8U0_RHOPR</name>
<organism evidence="1 2">
    <name type="scientific">Rhodnius prolixus</name>
    <name type="common">Triatomid bug</name>
    <dbReference type="NCBI Taxonomy" id="13249"/>
    <lineage>
        <taxon>Eukaryota</taxon>
        <taxon>Metazoa</taxon>
        <taxon>Ecdysozoa</taxon>
        <taxon>Arthropoda</taxon>
        <taxon>Hexapoda</taxon>
        <taxon>Insecta</taxon>
        <taxon>Pterygota</taxon>
        <taxon>Neoptera</taxon>
        <taxon>Paraneoptera</taxon>
        <taxon>Hemiptera</taxon>
        <taxon>Heteroptera</taxon>
        <taxon>Panheteroptera</taxon>
        <taxon>Cimicomorpha</taxon>
        <taxon>Reduviidae</taxon>
        <taxon>Triatominae</taxon>
        <taxon>Rhodnius</taxon>
    </lineage>
</organism>
<dbReference type="Gene3D" id="3.10.10.10">
    <property type="entry name" value="HIV Type 1 Reverse Transcriptase, subunit A, domain 1"/>
    <property type="match status" value="1"/>
</dbReference>